<evidence type="ECO:0000313" key="2">
    <source>
        <dbReference type="Proteomes" id="UP000318483"/>
    </source>
</evidence>
<dbReference type="AlphaFoldDB" id="A0A5B8IWS4"/>
<sequence>MRIMQELPGLEGERAVARIGGADLCNLLRITPAALTGLVKRDLAIKLGHDAYDLQETVGRYTEHLRSVASGRGGEEQALTLTGERARLARAQADAQETKNAALRGELVKASEVEREWADTLRHLRSQLLAVPSRIRQTLGHLSTADVEAIDRELRDTLTRLGNGDAD</sequence>
<dbReference type="KEGG" id="lit:FPZ52_10545"/>
<dbReference type="Proteomes" id="UP000318483">
    <property type="component" value="Chromosome"/>
</dbReference>
<dbReference type="OrthoDB" id="7867235at2"/>
<accession>A0A5B8IWS4</accession>
<gene>
    <name evidence="1" type="ORF">FPZ52_10545</name>
</gene>
<proteinExistence type="predicted"/>
<protein>
    <submittedName>
        <fullName evidence="1">DNA packaging protein</fullName>
    </submittedName>
</protein>
<dbReference type="RefSeq" id="WP_146365389.1">
    <property type="nucleotide sequence ID" value="NZ_CP042261.1"/>
</dbReference>
<reference evidence="1 2" key="1">
    <citation type="submission" date="2019-07" db="EMBL/GenBank/DDBJ databases">
        <title>Litoreibacter alkalisoli sp. nov., isolated from saline-alkaline soil.</title>
        <authorList>
            <person name="Wang S."/>
            <person name="Xu L."/>
            <person name="Xing Y.-T."/>
            <person name="Sun J.-Q."/>
        </authorList>
    </citation>
    <scope>NUCLEOTIDE SEQUENCE [LARGE SCALE GENOMIC DNA]</scope>
    <source>
        <strain evidence="1 2">LN3S51</strain>
    </source>
</reference>
<dbReference type="EMBL" id="CP042261">
    <property type="protein sequence ID" value="QDY70013.1"/>
    <property type="molecule type" value="Genomic_DNA"/>
</dbReference>
<evidence type="ECO:0000313" key="1">
    <source>
        <dbReference type="EMBL" id="QDY70013.1"/>
    </source>
</evidence>
<keyword evidence="2" id="KW-1185">Reference proteome</keyword>
<organism evidence="1 2">
    <name type="scientific">Qingshengfaniella alkalisoli</name>
    <dbReference type="NCBI Taxonomy" id="2599296"/>
    <lineage>
        <taxon>Bacteria</taxon>
        <taxon>Pseudomonadati</taxon>
        <taxon>Pseudomonadota</taxon>
        <taxon>Alphaproteobacteria</taxon>
        <taxon>Rhodobacterales</taxon>
        <taxon>Paracoccaceae</taxon>
        <taxon>Qingshengfaniella</taxon>
    </lineage>
</organism>
<name>A0A5B8IWS4_9RHOB</name>